<dbReference type="Gene3D" id="2.60.220.30">
    <property type="match status" value="1"/>
</dbReference>
<accession>A0A7D9LAV5</accession>
<keyword evidence="2" id="KW-1185">Reference proteome</keyword>
<dbReference type="SMART" id="SM00218">
    <property type="entry name" value="ZU5"/>
    <property type="match status" value="1"/>
</dbReference>
<dbReference type="OrthoDB" id="5973910at2759"/>
<evidence type="ECO:0000313" key="1">
    <source>
        <dbReference type="EMBL" id="CAB4030526.1"/>
    </source>
</evidence>
<dbReference type="PANTHER" id="PTHR12582:SF41">
    <property type="entry name" value="UNC5C-LIKE PROTEIN"/>
    <property type="match status" value="1"/>
</dbReference>
<feature type="non-terminal residue" evidence="1">
    <location>
        <position position="1"/>
    </location>
</feature>
<evidence type="ECO:0000313" key="2">
    <source>
        <dbReference type="Proteomes" id="UP001152795"/>
    </source>
</evidence>
<dbReference type="Pfam" id="PF00791">
    <property type="entry name" value="ZU5"/>
    <property type="match status" value="1"/>
</dbReference>
<comment type="caution">
    <text evidence="1">The sequence shown here is derived from an EMBL/GenBank/DDBJ whole genome shotgun (WGS) entry which is preliminary data.</text>
</comment>
<dbReference type="InterPro" id="IPR000906">
    <property type="entry name" value="ZU5_dom"/>
</dbReference>
<organism evidence="1 2">
    <name type="scientific">Paramuricea clavata</name>
    <name type="common">Red gorgonian</name>
    <name type="synonym">Violescent sea-whip</name>
    <dbReference type="NCBI Taxonomy" id="317549"/>
    <lineage>
        <taxon>Eukaryota</taxon>
        <taxon>Metazoa</taxon>
        <taxon>Cnidaria</taxon>
        <taxon>Anthozoa</taxon>
        <taxon>Octocorallia</taxon>
        <taxon>Malacalcyonacea</taxon>
        <taxon>Plexauridae</taxon>
        <taxon>Paramuricea</taxon>
    </lineage>
</organism>
<dbReference type="PROSITE" id="PS51145">
    <property type="entry name" value="ZU5"/>
    <property type="match status" value="1"/>
</dbReference>
<sequence>MIDNKEEAEENEKQNKGGNQFKGVFVAVLCISMIFLILFASSFIWKCKRKRSLSTDKNIQHSTLVTTCNTHCTFWPVVQCGNRNKPAETHDDSIDDKLVNLDEVPQGLIAREIIKIPENSNFSNYQRPTEAFIPSEERLLSYSNNQSSDVTVVVNPISSKIDEVLLMHSAKSISSTPSVSSQCCSSSIEDTDDIFAGPCTFFHLNQPTNTELRVDTTSDYSSDVFATNLGRSPNSSPTISNTSELLNKMITIPPNADKRYFASSLIDHNGGEVILANTGIKLVIPEGAIDIEKTEVVYLALLGNSEYVPKELDDDETLLTPVVMCGPHGLRFKKHVLLIVPHCDVVSDELDTSFR</sequence>
<gene>
    <name evidence="1" type="ORF">PACLA_8A071393</name>
</gene>
<dbReference type="EMBL" id="CACRXK020016933">
    <property type="protein sequence ID" value="CAB4030526.1"/>
    <property type="molecule type" value="Genomic_DNA"/>
</dbReference>
<dbReference type="Proteomes" id="UP001152795">
    <property type="component" value="Unassembled WGS sequence"/>
</dbReference>
<reference evidence="1" key="1">
    <citation type="submission" date="2020-04" db="EMBL/GenBank/DDBJ databases">
        <authorList>
            <person name="Alioto T."/>
            <person name="Alioto T."/>
            <person name="Gomez Garrido J."/>
        </authorList>
    </citation>
    <scope>NUCLEOTIDE SEQUENCE</scope>
    <source>
        <strain evidence="1">A484AB</strain>
    </source>
</reference>
<proteinExistence type="predicted"/>
<dbReference type="AlphaFoldDB" id="A0A7D9LAV5"/>
<protein>
    <submittedName>
        <fullName evidence="1">Uncharacterized protein</fullName>
    </submittedName>
</protein>
<dbReference type="GO" id="GO:0005042">
    <property type="term" value="F:netrin receptor activity"/>
    <property type="evidence" value="ECO:0007669"/>
    <property type="project" value="InterPro"/>
</dbReference>
<dbReference type="InterPro" id="IPR037936">
    <property type="entry name" value="UNC5A-D"/>
</dbReference>
<dbReference type="GO" id="GO:0016020">
    <property type="term" value="C:membrane"/>
    <property type="evidence" value="ECO:0007669"/>
    <property type="project" value="InterPro"/>
</dbReference>
<dbReference type="PANTHER" id="PTHR12582">
    <property type="entry name" value="NETRIN RECEPTOR UNC5"/>
    <property type="match status" value="1"/>
</dbReference>
<name>A0A7D9LAV5_PARCT</name>